<dbReference type="SUPFAM" id="SSF109854">
    <property type="entry name" value="DinB/YfiT-like putative metalloenzymes"/>
    <property type="match status" value="1"/>
</dbReference>
<accession>A0A385YUX1</accession>
<reference evidence="3" key="1">
    <citation type="submission" date="2018-09" db="EMBL/GenBank/DDBJ databases">
        <authorList>
            <person name="Zhu H."/>
        </authorList>
    </citation>
    <scope>NUCLEOTIDE SEQUENCE [LARGE SCALE GENOMIC DNA]</scope>
    <source>
        <strain evidence="3">K2R23-3</strain>
    </source>
</reference>
<dbReference type="OrthoDB" id="5464839at2"/>
<evidence type="ECO:0000313" key="3">
    <source>
        <dbReference type="Proteomes" id="UP000265725"/>
    </source>
</evidence>
<dbReference type="AlphaFoldDB" id="A0A385YUX1"/>
<dbReference type="Proteomes" id="UP000265725">
    <property type="component" value="Chromosome"/>
</dbReference>
<evidence type="ECO:0000313" key="2">
    <source>
        <dbReference type="EMBL" id="AYC29488.1"/>
    </source>
</evidence>
<gene>
    <name evidence="2" type="ORF">D3873_06175</name>
</gene>
<dbReference type="InterPro" id="IPR034660">
    <property type="entry name" value="DinB/YfiT-like"/>
</dbReference>
<proteinExistence type="predicted"/>
<organism evidence="2 3">
    <name type="scientific">Paenisporosarcina cavernae</name>
    <dbReference type="NCBI Taxonomy" id="2320858"/>
    <lineage>
        <taxon>Bacteria</taxon>
        <taxon>Bacillati</taxon>
        <taxon>Bacillota</taxon>
        <taxon>Bacilli</taxon>
        <taxon>Bacillales</taxon>
        <taxon>Caryophanaceae</taxon>
        <taxon>Paenisporosarcina</taxon>
    </lineage>
</organism>
<dbReference type="Gene3D" id="1.20.120.450">
    <property type="entry name" value="dinb family like domain"/>
    <property type="match status" value="1"/>
</dbReference>
<feature type="domain" description="DinB-like" evidence="1">
    <location>
        <begin position="8"/>
        <end position="157"/>
    </location>
</feature>
<name>A0A385YUX1_9BACL</name>
<dbReference type="Pfam" id="PF12867">
    <property type="entry name" value="DinB_2"/>
    <property type="match status" value="1"/>
</dbReference>
<dbReference type="InterPro" id="IPR024775">
    <property type="entry name" value="DinB-like"/>
</dbReference>
<dbReference type="KEGG" id="paek:D3873_06175"/>
<dbReference type="EMBL" id="CP032418">
    <property type="protein sequence ID" value="AYC29488.1"/>
    <property type="molecule type" value="Genomic_DNA"/>
</dbReference>
<evidence type="ECO:0000259" key="1">
    <source>
        <dbReference type="Pfam" id="PF12867"/>
    </source>
</evidence>
<dbReference type="RefSeq" id="WP_119883228.1">
    <property type="nucleotide sequence ID" value="NZ_CP032418.1"/>
</dbReference>
<keyword evidence="3" id="KW-1185">Reference proteome</keyword>
<sequence length="167" mass="19557">MSKEIEHLTFIRQKLITEFDAMTETEFQQKPSHEKWSAAEIVDHLVKMEKTIAENIRKEKENPSSKKAWKKPIGITKNRLLKVKAPSYTEPQHVLTSKDKAIQALHTSRNTLLDVYESTAPETLESKSFKHPIFGHVPLYQWFPFVGLHEERHLKQLIEVKKFLRKA</sequence>
<protein>
    <submittedName>
        <fullName evidence="2">DinB family protein</fullName>
    </submittedName>
</protein>